<evidence type="ECO:0000313" key="9">
    <source>
        <dbReference type="EMBL" id="KAG7386578.1"/>
    </source>
</evidence>
<keyword evidence="4" id="KW-0964">Secreted</keyword>
<keyword evidence="6" id="KW-0843">Virulence</keyword>
<dbReference type="EMBL" id="JAGDFM010000097">
    <property type="protein sequence ID" value="KAG7386578.1"/>
    <property type="molecule type" value="Genomic_DNA"/>
</dbReference>
<evidence type="ECO:0000259" key="8">
    <source>
        <dbReference type="Pfam" id="PF22748"/>
    </source>
</evidence>
<keyword evidence="5" id="KW-0732">Signal</keyword>
<accession>A0A8T1W1Z8</accession>
<dbReference type="Proteomes" id="UP000694044">
    <property type="component" value="Unassembled WGS sequence"/>
</dbReference>
<protein>
    <recommendedName>
        <fullName evidence="8">RxLR effector PexRD54 WY domain-containing protein</fullName>
    </recommendedName>
</protein>
<gene>
    <name evidence="9" type="ORF">PHYPSEUDO_015486</name>
</gene>
<evidence type="ECO:0000256" key="3">
    <source>
        <dbReference type="ARBA" id="ARBA00010400"/>
    </source>
</evidence>
<sequence>MSTSSMSVVHFMPRLISPFVTALWSPPNAQRIIPLSTIEFSRPIYCMSSCLVLLGTPHPTVLAVTLIARFSAALPGSKLTFPMRSVLERSAGKGASPNRVLRGHKGPNGDHYTERRLPSITAIDDVFDTTKINSLLKGWETSNTPGDEVFTLLKMTNAADNIFEQPQWKTWANSVATVSKKDPAEAISADLTVHYGAYGLAKMLATAAENPNTKAIAAKVELSSPPGRLFKRLHLNEPGNNIFDNPLLTTWTNYLKMFNDANPNKQTTVLETITKNFDEDGMVKMLLSAKNAESSTASKVKNELVQSWLDFSTPPAKTFSLLQLDKAGDNLLSSPMLVTWVQYMQAFNKVLPRKQTTMIKTFSQSYGDGKLATILEAGKKVPQTETLAKNLQSAQFKQWMVDGKNPDDIYKTVLKLHSTSSPNADIWRAYYKAYDAEFPGKLFSFKP</sequence>
<comment type="subcellular location">
    <subcellularLocation>
        <location evidence="1">Host cell</location>
    </subcellularLocation>
    <subcellularLocation>
        <location evidence="2">Secreted</location>
    </subcellularLocation>
</comment>
<feature type="region of interest" description="Disordered" evidence="7">
    <location>
        <begin position="90"/>
        <end position="114"/>
    </location>
</feature>
<keyword evidence="10" id="KW-1185">Reference proteome</keyword>
<evidence type="ECO:0000256" key="4">
    <source>
        <dbReference type="ARBA" id="ARBA00022525"/>
    </source>
</evidence>
<dbReference type="Pfam" id="PF22748">
    <property type="entry name" value="PexRD54_WY"/>
    <property type="match status" value="1"/>
</dbReference>
<evidence type="ECO:0000256" key="7">
    <source>
        <dbReference type="SAM" id="MobiDB-lite"/>
    </source>
</evidence>
<comment type="similarity">
    <text evidence="3">Belongs to the RxLR effector family.</text>
</comment>
<dbReference type="InterPro" id="IPR054463">
    <property type="entry name" value="PexRD54_WY"/>
</dbReference>
<evidence type="ECO:0000256" key="6">
    <source>
        <dbReference type="ARBA" id="ARBA00023026"/>
    </source>
</evidence>
<feature type="domain" description="RxLR effector PexRD54 WY" evidence="8">
    <location>
        <begin position="305"/>
        <end position="343"/>
    </location>
</feature>
<evidence type="ECO:0000313" key="10">
    <source>
        <dbReference type="Proteomes" id="UP000694044"/>
    </source>
</evidence>
<evidence type="ECO:0000256" key="1">
    <source>
        <dbReference type="ARBA" id="ARBA00004340"/>
    </source>
</evidence>
<organism evidence="9 10">
    <name type="scientific">Phytophthora pseudosyringae</name>
    <dbReference type="NCBI Taxonomy" id="221518"/>
    <lineage>
        <taxon>Eukaryota</taxon>
        <taxon>Sar</taxon>
        <taxon>Stramenopiles</taxon>
        <taxon>Oomycota</taxon>
        <taxon>Peronosporomycetes</taxon>
        <taxon>Peronosporales</taxon>
        <taxon>Peronosporaceae</taxon>
        <taxon>Phytophthora</taxon>
    </lineage>
</organism>
<proteinExistence type="inferred from homology"/>
<evidence type="ECO:0000256" key="2">
    <source>
        <dbReference type="ARBA" id="ARBA00004613"/>
    </source>
</evidence>
<evidence type="ECO:0000256" key="5">
    <source>
        <dbReference type="ARBA" id="ARBA00022729"/>
    </source>
</evidence>
<dbReference type="AlphaFoldDB" id="A0A8T1W1Z8"/>
<name>A0A8T1W1Z8_9STRA</name>
<comment type="caution">
    <text evidence="9">The sequence shown here is derived from an EMBL/GenBank/DDBJ whole genome shotgun (WGS) entry which is preliminary data.</text>
</comment>
<dbReference type="OrthoDB" id="128001at2759"/>
<reference evidence="9" key="1">
    <citation type="submission" date="2021-02" db="EMBL/GenBank/DDBJ databases">
        <authorList>
            <person name="Palmer J.M."/>
        </authorList>
    </citation>
    <scope>NUCLEOTIDE SEQUENCE</scope>
    <source>
        <strain evidence="9">SCRP734</strain>
    </source>
</reference>